<dbReference type="AlphaFoldDB" id="A0A6J0M689"/>
<gene>
    <name evidence="3" type="primary">LOC108838769</name>
</gene>
<dbReference type="OrthoDB" id="1022088at2759"/>
<reference evidence="2" key="1">
    <citation type="journal article" date="2019" name="Database">
        <title>The radish genome database (RadishGD): an integrated information resource for radish genomics.</title>
        <authorList>
            <person name="Yu H.J."/>
            <person name="Baek S."/>
            <person name="Lee Y.J."/>
            <person name="Cho A."/>
            <person name="Mun J.H."/>
        </authorList>
    </citation>
    <scope>NUCLEOTIDE SEQUENCE [LARGE SCALE GENOMIC DNA]</scope>
    <source>
        <strain evidence="2">cv. WK10039</strain>
    </source>
</reference>
<dbReference type="Pfam" id="PF13966">
    <property type="entry name" value="zf-RVT"/>
    <property type="match status" value="1"/>
</dbReference>
<organism evidence="2 3">
    <name type="scientific">Raphanus sativus</name>
    <name type="common">Radish</name>
    <name type="synonym">Raphanus raphanistrum var. sativus</name>
    <dbReference type="NCBI Taxonomy" id="3726"/>
    <lineage>
        <taxon>Eukaryota</taxon>
        <taxon>Viridiplantae</taxon>
        <taxon>Streptophyta</taxon>
        <taxon>Embryophyta</taxon>
        <taxon>Tracheophyta</taxon>
        <taxon>Spermatophyta</taxon>
        <taxon>Magnoliopsida</taxon>
        <taxon>eudicotyledons</taxon>
        <taxon>Gunneridae</taxon>
        <taxon>Pentapetalae</taxon>
        <taxon>rosids</taxon>
        <taxon>malvids</taxon>
        <taxon>Brassicales</taxon>
        <taxon>Brassicaceae</taxon>
        <taxon>Brassiceae</taxon>
        <taxon>Raphanus</taxon>
    </lineage>
</organism>
<evidence type="ECO:0000313" key="2">
    <source>
        <dbReference type="Proteomes" id="UP000504610"/>
    </source>
</evidence>
<feature type="domain" description="Reverse transcriptase zinc-binding" evidence="1">
    <location>
        <begin position="101"/>
        <end position="185"/>
    </location>
</feature>
<dbReference type="Proteomes" id="UP000504610">
    <property type="component" value="Chromosome 9"/>
</dbReference>
<sequence length="282" mass="32634">MKTVVYPLIHLRLMNGETARFWHDNWSPFGCLYDYLGASSSRLGIPLNATVASLFRNGSWRLPPARSEHQLNLLAYLTTIQLSEGQDTFSWELEGKAMMKFETGKIYHYLRGITKTKEWAPAVWSSRSIPRHSFHAWLVVLDRNPTQDRLIRWGLPVSHLCLLSNTAAETRSHLYMDCPFSYVLWSLVAAKCQLQALQSWTDLLNQMTTLSAPRSKKLLCLLAWKSVMYWLWRERNERLHAQIFRSVDSLLKTIDLQARNQIQSFREASPSLASQMIQLGFT</sequence>
<name>A0A6J0M689_RAPSA</name>
<protein>
    <submittedName>
        <fullName evidence="3">Uncharacterized protein LOC108838769</fullName>
    </submittedName>
</protein>
<dbReference type="InterPro" id="IPR026960">
    <property type="entry name" value="RVT-Znf"/>
</dbReference>
<dbReference type="KEGG" id="rsz:108838769"/>
<evidence type="ECO:0000259" key="1">
    <source>
        <dbReference type="Pfam" id="PF13966"/>
    </source>
</evidence>
<reference evidence="3" key="2">
    <citation type="submission" date="2025-08" db="UniProtKB">
        <authorList>
            <consortium name="RefSeq"/>
        </authorList>
    </citation>
    <scope>IDENTIFICATION</scope>
    <source>
        <tissue evidence="3">Leaf</tissue>
    </source>
</reference>
<dbReference type="PANTHER" id="PTHR33116:SF78">
    <property type="entry name" value="OS12G0587133 PROTEIN"/>
    <property type="match status" value="1"/>
</dbReference>
<keyword evidence="2" id="KW-1185">Reference proteome</keyword>
<dbReference type="RefSeq" id="XP_018467151.2">
    <property type="nucleotide sequence ID" value="XM_018611649.2"/>
</dbReference>
<dbReference type="GeneID" id="108838769"/>
<accession>A0A6J0M689</accession>
<dbReference type="PANTHER" id="PTHR33116">
    <property type="entry name" value="REVERSE TRANSCRIPTASE ZINC-BINDING DOMAIN-CONTAINING PROTEIN-RELATED-RELATED"/>
    <property type="match status" value="1"/>
</dbReference>
<evidence type="ECO:0000313" key="3">
    <source>
        <dbReference type="RefSeq" id="XP_018467151.2"/>
    </source>
</evidence>
<proteinExistence type="predicted"/>